<keyword evidence="8" id="KW-1185">Reference proteome</keyword>
<dbReference type="Pfam" id="PF00158">
    <property type="entry name" value="Sigma54_activat"/>
    <property type="match status" value="1"/>
</dbReference>
<dbReference type="InterPro" id="IPR029016">
    <property type="entry name" value="GAF-like_dom_sf"/>
</dbReference>
<protein>
    <submittedName>
        <fullName evidence="7">Putative Sigma54 specific transcriptional regulator, Fis family</fullName>
    </submittedName>
</protein>
<keyword evidence="5" id="KW-0804">Transcription</keyword>
<proteinExistence type="predicted"/>
<dbReference type="Gene3D" id="3.30.450.40">
    <property type="match status" value="1"/>
</dbReference>
<dbReference type="SUPFAM" id="SSF55781">
    <property type="entry name" value="GAF domain-like"/>
    <property type="match status" value="1"/>
</dbReference>
<dbReference type="InterPro" id="IPR025662">
    <property type="entry name" value="Sigma_54_int_dom_ATP-bd_1"/>
</dbReference>
<dbReference type="SMART" id="SM00065">
    <property type="entry name" value="GAF"/>
    <property type="match status" value="1"/>
</dbReference>
<dbReference type="SUPFAM" id="SSF46689">
    <property type="entry name" value="Homeodomain-like"/>
    <property type="match status" value="1"/>
</dbReference>
<dbReference type="CDD" id="cd00009">
    <property type="entry name" value="AAA"/>
    <property type="match status" value="1"/>
</dbReference>
<evidence type="ECO:0000259" key="6">
    <source>
        <dbReference type="PROSITE" id="PS50045"/>
    </source>
</evidence>
<name>A0A1W1HAF1_9BACT</name>
<evidence type="ECO:0000256" key="3">
    <source>
        <dbReference type="ARBA" id="ARBA00023015"/>
    </source>
</evidence>
<dbReference type="GO" id="GO:0006355">
    <property type="term" value="P:regulation of DNA-templated transcription"/>
    <property type="evidence" value="ECO:0007669"/>
    <property type="project" value="InterPro"/>
</dbReference>
<dbReference type="AlphaFoldDB" id="A0A1W1HAF1"/>
<evidence type="ECO:0000256" key="4">
    <source>
        <dbReference type="ARBA" id="ARBA00023125"/>
    </source>
</evidence>
<evidence type="ECO:0000256" key="2">
    <source>
        <dbReference type="ARBA" id="ARBA00022840"/>
    </source>
</evidence>
<dbReference type="Gene3D" id="1.10.8.60">
    <property type="match status" value="1"/>
</dbReference>
<evidence type="ECO:0000256" key="1">
    <source>
        <dbReference type="ARBA" id="ARBA00022741"/>
    </source>
</evidence>
<dbReference type="InterPro" id="IPR003018">
    <property type="entry name" value="GAF"/>
</dbReference>
<dbReference type="OrthoDB" id="9761019at2"/>
<dbReference type="InterPro" id="IPR025944">
    <property type="entry name" value="Sigma_54_int_dom_CS"/>
</dbReference>
<dbReference type="Pfam" id="PF02954">
    <property type="entry name" value="HTH_8"/>
    <property type="match status" value="1"/>
</dbReference>
<dbReference type="PROSITE" id="PS00675">
    <property type="entry name" value="SIGMA54_INTERACT_1"/>
    <property type="match status" value="1"/>
</dbReference>
<dbReference type="GO" id="GO:0043565">
    <property type="term" value="F:sequence-specific DNA binding"/>
    <property type="evidence" value="ECO:0007669"/>
    <property type="project" value="InterPro"/>
</dbReference>
<dbReference type="PROSITE" id="PS00688">
    <property type="entry name" value="SIGMA54_INTERACT_3"/>
    <property type="match status" value="1"/>
</dbReference>
<gene>
    <name evidence="7" type="ORF">MTBBW1_1770006</name>
</gene>
<dbReference type="InterPro" id="IPR027417">
    <property type="entry name" value="P-loop_NTPase"/>
</dbReference>
<dbReference type="Pfam" id="PF25601">
    <property type="entry name" value="AAA_lid_14"/>
    <property type="match status" value="1"/>
</dbReference>
<dbReference type="SMART" id="SM00382">
    <property type="entry name" value="AAA"/>
    <property type="match status" value="1"/>
</dbReference>
<dbReference type="PANTHER" id="PTHR32071">
    <property type="entry name" value="TRANSCRIPTIONAL REGULATORY PROTEIN"/>
    <property type="match status" value="1"/>
</dbReference>
<dbReference type="PROSITE" id="PS00676">
    <property type="entry name" value="SIGMA54_INTERACT_2"/>
    <property type="match status" value="1"/>
</dbReference>
<dbReference type="InterPro" id="IPR058031">
    <property type="entry name" value="AAA_lid_NorR"/>
</dbReference>
<keyword evidence="3" id="KW-0805">Transcription regulation</keyword>
<dbReference type="InterPro" id="IPR002197">
    <property type="entry name" value="HTH_Fis"/>
</dbReference>
<dbReference type="GO" id="GO:0005524">
    <property type="term" value="F:ATP binding"/>
    <property type="evidence" value="ECO:0007669"/>
    <property type="project" value="UniProtKB-KW"/>
</dbReference>
<dbReference type="Gene3D" id="1.10.10.60">
    <property type="entry name" value="Homeodomain-like"/>
    <property type="match status" value="1"/>
</dbReference>
<sequence length="538" mass="60681">MEKTIALNQRLSDLKNRLDQIESAWTITDHEVTLEFFVKHIPELVRAERCSIFVAEPGMEKIWLKYGSGLEHQKIEAPREGSIVGESISNGTVLIENNLASRNGFHNISDMKTQFVTRNIICIPINSLVGGERIGAIEVLNKKDGKNFDNEDLQLLLTIEKYLALALESSVINNRLKSISNQISNNIDYLNQESIGNVTFIAKSASMRKLLDTVSRVSRVPVNVLITGESGTGKEVIARLIHNSSERYNGRFVPVNCSSIPENLMESEFFGHTKGAFTGAIANRAGRFEEANKGSLFLDEIGEMPLMIQPKFLRVLQENEGSRIGSNTIEQYDFRLISATCRDLKQLVDEGVFREDLYFRLFSVEIHIPPLRERTDDIIPLALMFSSRISTRFKRKTAGFDKETLKLFERFPWPGNVRQLIHEIERLIALTPEGENLSIENCSSHIQEFREGNYNDTFCSSVSSSLISHSAICASQDNNLVNTSLNLKDFVEKSEKLYIEKILEECGNNKTKTAEALGISRQALYKKMNQFALSENAA</sequence>
<dbReference type="InterPro" id="IPR009057">
    <property type="entry name" value="Homeodomain-like_sf"/>
</dbReference>
<evidence type="ECO:0000313" key="8">
    <source>
        <dbReference type="Proteomes" id="UP000191931"/>
    </source>
</evidence>
<accession>A0A1W1HAF1</accession>
<dbReference type="PRINTS" id="PR01590">
    <property type="entry name" value="HTHFIS"/>
</dbReference>
<evidence type="ECO:0000313" key="7">
    <source>
        <dbReference type="EMBL" id="SLM29348.1"/>
    </source>
</evidence>
<keyword evidence="1" id="KW-0547">Nucleotide-binding</keyword>
<dbReference type="Proteomes" id="UP000191931">
    <property type="component" value="Unassembled WGS sequence"/>
</dbReference>
<organism evidence="7 8">
    <name type="scientific">Desulfamplus magnetovallimortis</name>
    <dbReference type="NCBI Taxonomy" id="1246637"/>
    <lineage>
        <taxon>Bacteria</taxon>
        <taxon>Pseudomonadati</taxon>
        <taxon>Thermodesulfobacteriota</taxon>
        <taxon>Desulfobacteria</taxon>
        <taxon>Desulfobacterales</taxon>
        <taxon>Desulfobacteraceae</taxon>
        <taxon>Desulfamplus</taxon>
    </lineage>
</organism>
<evidence type="ECO:0000256" key="5">
    <source>
        <dbReference type="ARBA" id="ARBA00023163"/>
    </source>
</evidence>
<dbReference type="EMBL" id="FWEV01000087">
    <property type="protein sequence ID" value="SLM29348.1"/>
    <property type="molecule type" value="Genomic_DNA"/>
</dbReference>
<reference evidence="7 8" key="1">
    <citation type="submission" date="2017-03" db="EMBL/GenBank/DDBJ databases">
        <authorList>
            <person name="Afonso C.L."/>
            <person name="Miller P.J."/>
            <person name="Scott M.A."/>
            <person name="Spackman E."/>
            <person name="Goraichik I."/>
            <person name="Dimitrov K.M."/>
            <person name="Suarez D.L."/>
            <person name="Swayne D.E."/>
        </authorList>
    </citation>
    <scope>NUCLEOTIDE SEQUENCE [LARGE SCALE GENOMIC DNA]</scope>
    <source>
        <strain evidence="7">PRJEB14757</strain>
    </source>
</reference>
<dbReference type="RefSeq" id="WP_080806265.1">
    <property type="nucleotide sequence ID" value="NZ_LT828553.1"/>
</dbReference>
<dbReference type="Gene3D" id="3.40.50.300">
    <property type="entry name" value="P-loop containing nucleotide triphosphate hydrolases"/>
    <property type="match status" value="1"/>
</dbReference>
<dbReference type="SUPFAM" id="SSF52540">
    <property type="entry name" value="P-loop containing nucleoside triphosphate hydrolases"/>
    <property type="match status" value="1"/>
</dbReference>
<dbReference type="Pfam" id="PF01590">
    <property type="entry name" value="GAF"/>
    <property type="match status" value="1"/>
</dbReference>
<dbReference type="FunFam" id="3.40.50.300:FF:000006">
    <property type="entry name" value="DNA-binding transcriptional regulator NtrC"/>
    <property type="match status" value="1"/>
</dbReference>
<keyword evidence="2" id="KW-0067">ATP-binding</keyword>
<dbReference type="InterPro" id="IPR002078">
    <property type="entry name" value="Sigma_54_int"/>
</dbReference>
<keyword evidence="4" id="KW-0238">DNA-binding</keyword>
<dbReference type="InterPro" id="IPR003593">
    <property type="entry name" value="AAA+_ATPase"/>
</dbReference>
<dbReference type="PANTHER" id="PTHR32071:SF119">
    <property type="entry name" value="SIGMA L-DEPENDENT TRANSCRIPTIONAL REGULATOR YPLP-RELATED"/>
    <property type="match status" value="1"/>
</dbReference>
<dbReference type="STRING" id="1246637.MTBBW1_1770006"/>
<dbReference type="PROSITE" id="PS50045">
    <property type="entry name" value="SIGMA54_INTERACT_4"/>
    <property type="match status" value="1"/>
</dbReference>
<dbReference type="InterPro" id="IPR025943">
    <property type="entry name" value="Sigma_54_int_dom_ATP-bd_2"/>
</dbReference>
<feature type="domain" description="Sigma-54 factor interaction" evidence="6">
    <location>
        <begin position="200"/>
        <end position="429"/>
    </location>
</feature>